<accession>A0A7H8N9V4</accession>
<dbReference type="Pfam" id="PF03007">
    <property type="entry name" value="WS_DGAT_cat"/>
    <property type="match status" value="1"/>
</dbReference>
<keyword evidence="3" id="KW-1185">Reference proteome</keyword>
<dbReference type="Proteomes" id="UP000509303">
    <property type="component" value="Chromosome"/>
</dbReference>
<evidence type="ECO:0000313" key="2">
    <source>
        <dbReference type="EMBL" id="QKW51309.1"/>
    </source>
</evidence>
<evidence type="ECO:0000259" key="1">
    <source>
        <dbReference type="Pfam" id="PF03007"/>
    </source>
</evidence>
<gene>
    <name evidence="2" type="ORF">HUT08_19205</name>
</gene>
<organism evidence="2 3">
    <name type="scientific">Streptomyces buecherae</name>
    <dbReference type="NCBI Taxonomy" id="2763006"/>
    <lineage>
        <taxon>Bacteria</taxon>
        <taxon>Bacillati</taxon>
        <taxon>Actinomycetota</taxon>
        <taxon>Actinomycetes</taxon>
        <taxon>Kitasatosporales</taxon>
        <taxon>Streptomycetaceae</taxon>
        <taxon>Streptomyces</taxon>
    </lineage>
</organism>
<feature type="domain" description="O-acyltransferase WSD1-like N-terminal" evidence="1">
    <location>
        <begin position="41"/>
        <end position="184"/>
    </location>
</feature>
<reference evidence="2 3" key="1">
    <citation type="submission" date="2020-06" db="EMBL/GenBank/DDBJ databases">
        <title>Genome mining for natural products.</title>
        <authorList>
            <person name="Zhang B."/>
            <person name="Shi J."/>
            <person name="Ge H."/>
        </authorList>
    </citation>
    <scope>NUCLEOTIDE SEQUENCE [LARGE SCALE GENOMIC DNA]</scope>
    <source>
        <strain evidence="2 3">NA00687</strain>
    </source>
</reference>
<dbReference type="InterPro" id="IPR004255">
    <property type="entry name" value="O-acyltransferase_WSD1_N"/>
</dbReference>
<dbReference type="SUPFAM" id="SSF52777">
    <property type="entry name" value="CoA-dependent acyltransferases"/>
    <property type="match status" value="1"/>
</dbReference>
<name>A0A7H8N9V4_9ACTN</name>
<dbReference type="RefSeq" id="WP_176163030.1">
    <property type="nucleotide sequence ID" value="NZ_CP054929.1"/>
</dbReference>
<dbReference type="GO" id="GO:0019432">
    <property type="term" value="P:triglyceride biosynthetic process"/>
    <property type="evidence" value="ECO:0007669"/>
    <property type="project" value="UniProtKB-UniPathway"/>
</dbReference>
<dbReference type="UniPathway" id="UPA00282"/>
<dbReference type="AlphaFoldDB" id="A0A7H8N9V4"/>
<proteinExistence type="predicted"/>
<dbReference type="Gene3D" id="3.30.559.30">
    <property type="entry name" value="Nonribosomal peptide synthetase, condensation domain"/>
    <property type="match status" value="1"/>
</dbReference>
<protein>
    <recommendedName>
        <fullName evidence="1">O-acyltransferase WSD1-like N-terminal domain-containing protein</fullName>
    </recommendedName>
</protein>
<dbReference type="EMBL" id="CP054929">
    <property type="protein sequence ID" value="QKW51309.1"/>
    <property type="molecule type" value="Genomic_DNA"/>
</dbReference>
<sequence length="443" mass="46183">MNVNSDHAIGSIDRAFLALARQHQPTTGFFLDFAGPAPDPDALAERVLGRAAGLPALNLLRPDGRARRWRPRTADFSPGTHVRRRTGLADAGALADATNALLSHPLPGAEHPPWDLWLLDGAAARDGAAGRAGARDGFRLALRVHHAVQDGVGAAHSALALLGDAAAAGPPLYPARLPRPAGALLAASDAVRQLGGVRGWPALRARPARRTAWTSQDVPLARLRQLADAWRTSVNDVCLTGLARAVRAWRRGGAPGACPDLPVLVAMSTRGPGQRYAPGNHVVGYRLVLPSAAPRLGDAAARVRRQTDAVRRTGTRDARRLAVRAAPHRAGEWAMGYVKNAVPIGVSSVTVADEELTCLGARLTGASMFYDVHDGLLGYVSFTRAGGVVRCGVVYDAALPRAADLARHWRQALCPDPAGAQAGMAGAAEAVEDAGGVGPGASA</sequence>
<dbReference type="GO" id="GO:0004144">
    <property type="term" value="F:diacylglycerol O-acyltransferase activity"/>
    <property type="evidence" value="ECO:0007669"/>
    <property type="project" value="InterPro"/>
</dbReference>
<evidence type="ECO:0000313" key="3">
    <source>
        <dbReference type="Proteomes" id="UP000509303"/>
    </source>
</evidence>